<evidence type="ECO:0000313" key="4">
    <source>
        <dbReference type="EMBL" id="KFK31338.1"/>
    </source>
</evidence>
<dbReference type="Gramene" id="KFK31338">
    <property type="protein sequence ID" value="KFK31338"/>
    <property type="gene ID" value="AALP_AA6G099100"/>
</dbReference>
<organism evidence="4 5">
    <name type="scientific">Arabis alpina</name>
    <name type="common">Alpine rock-cress</name>
    <dbReference type="NCBI Taxonomy" id="50452"/>
    <lineage>
        <taxon>Eukaryota</taxon>
        <taxon>Viridiplantae</taxon>
        <taxon>Streptophyta</taxon>
        <taxon>Embryophyta</taxon>
        <taxon>Tracheophyta</taxon>
        <taxon>Spermatophyta</taxon>
        <taxon>Magnoliopsida</taxon>
        <taxon>eudicotyledons</taxon>
        <taxon>Gunneridae</taxon>
        <taxon>Pentapetalae</taxon>
        <taxon>rosids</taxon>
        <taxon>malvids</taxon>
        <taxon>Brassicales</taxon>
        <taxon>Brassicaceae</taxon>
        <taxon>Arabideae</taxon>
        <taxon>Arabis</taxon>
    </lineage>
</organism>
<evidence type="ECO:0000256" key="1">
    <source>
        <dbReference type="SAM" id="Coils"/>
    </source>
</evidence>
<evidence type="ECO:0000256" key="2">
    <source>
        <dbReference type="SAM" id="MobiDB-lite"/>
    </source>
</evidence>
<proteinExistence type="predicted"/>
<sequence>MQRADDASARGSVPDELNEPKGLGDASLSRVIGKVDPVDKKAEKKRIAAKTKAELEAGRIPAFQIGGTCKVLPFEAPVAQSLGVTPPASLPVNSDSVQLFKQLLTFLSLLFLVLLLSLSCPYQPWRFRPSLLFQREDVINTGNRVIGAYEAEASALKEEKQRLEEEVKKRDVHFEAASAEVAKLRALSEKSCLTEDRFKKERDEARRRADDIASGSSARSAKHSSRLERIRSYLVALHAQEKVKAQLCYRHGARISLEKMVEAEYELPPGLLENYAKEEEEYLAMVESFDADSLDDDILFPTPPPPLAGLLRDVASQVPERISEHGSFLSPQDNQDSDQV</sequence>
<evidence type="ECO:0000256" key="3">
    <source>
        <dbReference type="SAM" id="Phobius"/>
    </source>
</evidence>
<feature type="transmembrane region" description="Helical" evidence="3">
    <location>
        <begin position="103"/>
        <end position="125"/>
    </location>
</feature>
<name>A0A087GN86_ARAAL</name>
<feature type="region of interest" description="Disordered" evidence="2">
    <location>
        <begin position="204"/>
        <end position="223"/>
    </location>
</feature>
<evidence type="ECO:0000313" key="5">
    <source>
        <dbReference type="Proteomes" id="UP000029120"/>
    </source>
</evidence>
<dbReference type="AlphaFoldDB" id="A0A087GN86"/>
<keyword evidence="5" id="KW-1185">Reference proteome</keyword>
<protein>
    <submittedName>
        <fullName evidence="4">Uncharacterized protein</fullName>
    </submittedName>
</protein>
<gene>
    <name evidence="4" type="ordered locus">AALP_Aa6g099100</name>
</gene>
<feature type="region of interest" description="Disordered" evidence="2">
    <location>
        <begin position="1"/>
        <end position="25"/>
    </location>
</feature>
<keyword evidence="3" id="KW-1133">Transmembrane helix</keyword>
<keyword evidence="3" id="KW-0812">Transmembrane</keyword>
<accession>A0A087GN86</accession>
<dbReference type="EMBL" id="CM002874">
    <property type="protein sequence ID" value="KFK31338.1"/>
    <property type="molecule type" value="Genomic_DNA"/>
</dbReference>
<feature type="coiled-coil region" evidence="1">
    <location>
        <begin position="146"/>
        <end position="173"/>
    </location>
</feature>
<dbReference type="Proteomes" id="UP000029120">
    <property type="component" value="Chromosome 6"/>
</dbReference>
<feature type="region of interest" description="Disordered" evidence="2">
    <location>
        <begin position="321"/>
        <end position="340"/>
    </location>
</feature>
<reference evidence="5" key="1">
    <citation type="journal article" date="2015" name="Nat. Plants">
        <title>Genome expansion of Arabis alpina linked with retrotransposition and reduced symmetric DNA methylation.</title>
        <authorList>
            <person name="Willing E.M."/>
            <person name="Rawat V."/>
            <person name="Mandakova T."/>
            <person name="Maumus F."/>
            <person name="James G.V."/>
            <person name="Nordstroem K.J."/>
            <person name="Becker C."/>
            <person name="Warthmann N."/>
            <person name="Chica C."/>
            <person name="Szarzynska B."/>
            <person name="Zytnicki M."/>
            <person name="Albani M.C."/>
            <person name="Kiefer C."/>
            <person name="Bergonzi S."/>
            <person name="Castaings L."/>
            <person name="Mateos J.L."/>
            <person name="Berns M.C."/>
            <person name="Bujdoso N."/>
            <person name="Piofczyk T."/>
            <person name="de Lorenzo L."/>
            <person name="Barrero-Sicilia C."/>
            <person name="Mateos I."/>
            <person name="Piednoel M."/>
            <person name="Hagmann J."/>
            <person name="Chen-Min-Tao R."/>
            <person name="Iglesias-Fernandez R."/>
            <person name="Schuster S.C."/>
            <person name="Alonso-Blanco C."/>
            <person name="Roudier F."/>
            <person name="Carbonero P."/>
            <person name="Paz-Ares J."/>
            <person name="Davis S.J."/>
            <person name="Pecinka A."/>
            <person name="Quesneville H."/>
            <person name="Colot V."/>
            <person name="Lysak M.A."/>
            <person name="Weigel D."/>
            <person name="Coupland G."/>
            <person name="Schneeberger K."/>
        </authorList>
    </citation>
    <scope>NUCLEOTIDE SEQUENCE [LARGE SCALE GENOMIC DNA]</scope>
    <source>
        <strain evidence="5">cv. Pajares</strain>
    </source>
</reference>
<keyword evidence="3" id="KW-0472">Membrane</keyword>
<keyword evidence="1" id="KW-0175">Coiled coil</keyword>